<dbReference type="SMART" id="SM00495">
    <property type="entry name" value="ChtBD3"/>
    <property type="match status" value="1"/>
</dbReference>
<dbReference type="SUPFAM" id="SSF88713">
    <property type="entry name" value="Glycoside hydrolase/deacetylase"/>
    <property type="match status" value="1"/>
</dbReference>
<evidence type="ECO:0000256" key="2">
    <source>
        <dbReference type="SAM" id="SignalP"/>
    </source>
</evidence>
<feature type="signal peptide" evidence="2">
    <location>
        <begin position="1"/>
        <end position="23"/>
    </location>
</feature>
<keyword evidence="5" id="KW-1185">Reference proteome</keyword>
<evidence type="ECO:0000313" key="4">
    <source>
        <dbReference type="EMBL" id="RCS70785.1"/>
    </source>
</evidence>
<reference evidence="4 5" key="1">
    <citation type="journal article" date="2017" name="Elife">
        <title>Extensive horizontal gene transfer in cheese-associated bacteria.</title>
        <authorList>
            <person name="Bonham K.S."/>
            <person name="Wolfe B.E."/>
            <person name="Dutton R.J."/>
        </authorList>
    </citation>
    <scope>NUCLEOTIDE SEQUENCE [LARGE SCALE GENOMIC DNA]</scope>
    <source>
        <strain evidence="4 5">JB196</strain>
    </source>
</reference>
<dbReference type="CDD" id="cd12215">
    <property type="entry name" value="ChiC_BD"/>
    <property type="match status" value="1"/>
</dbReference>
<feature type="chain" id="PRO_5016877491" description="Chitin-binding type-3 domain-containing protein" evidence="2">
    <location>
        <begin position="24"/>
        <end position="443"/>
    </location>
</feature>
<dbReference type="SUPFAM" id="SSF51055">
    <property type="entry name" value="Carbohydrate binding domain"/>
    <property type="match status" value="1"/>
</dbReference>
<dbReference type="PANTHER" id="PTHR45985:SF3">
    <property type="entry name" value="CHITIN DEACETYLASE-LIKE 4"/>
    <property type="match status" value="1"/>
</dbReference>
<evidence type="ECO:0000313" key="5">
    <source>
        <dbReference type="Proteomes" id="UP000252479"/>
    </source>
</evidence>
<protein>
    <recommendedName>
        <fullName evidence="3">Chitin-binding type-3 domain-containing protein</fullName>
    </recommendedName>
</protein>
<dbReference type="GO" id="GO:0005975">
    <property type="term" value="P:carbohydrate metabolic process"/>
    <property type="evidence" value="ECO:0007669"/>
    <property type="project" value="InterPro"/>
</dbReference>
<keyword evidence="2" id="KW-0732">Signal</keyword>
<dbReference type="OrthoDB" id="9812065at2"/>
<evidence type="ECO:0000256" key="1">
    <source>
        <dbReference type="ARBA" id="ARBA00022801"/>
    </source>
</evidence>
<dbReference type="AlphaFoldDB" id="A0A368LJH1"/>
<organism evidence="4 5">
    <name type="scientific">Vibrio casei</name>
    <dbReference type="NCBI Taxonomy" id="673372"/>
    <lineage>
        <taxon>Bacteria</taxon>
        <taxon>Pseudomonadati</taxon>
        <taxon>Pseudomonadota</taxon>
        <taxon>Gammaproteobacteria</taxon>
        <taxon>Vibrionales</taxon>
        <taxon>Vibrionaceae</taxon>
        <taxon>Vibrio</taxon>
    </lineage>
</organism>
<dbReference type="Gene3D" id="3.20.20.370">
    <property type="entry name" value="Glycoside hydrolase/deacetylase"/>
    <property type="match status" value="1"/>
</dbReference>
<comment type="caution">
    <text evidence="4">The sequence shown here is derived from an EMBL/GenBank/DDBJ whole genome shotgun (WGS) entry which is preliminary data.</text>
</comment>
<dbReference type="InterPro" id="IPR003610">
    <property type="entry name" value="CBM5/12"/>
</dbReference>
<dbReference type="GO" id="GO:0004553">
    <property type="term" value="F:hydrolase activity, hydrolyzing O-glycosyl compounds"/>
    <property type="evidence" value="ECO:0007669"/>
    <property type="project" value="InterPro"/>
</dbReference>
<dbReference type="EMBL" id="QPGL01000002">
    <property type="protein sequence ID" value="RCS70785.1"/>
    <property type="molecule type" value="Genomic_DNA"/>
</dbReference>
<dbReference type="InterPro" id="IPR002509">
    <property type="entry name" value="NODB_dom"/>
</dbReference>
<keyword evidence="1" id="KW-0378">Hydrolase</keyword>
<feature type="domain" description="Chitin-binding type-3" evidence="3">
    <location>
        <begin position="394"/>
        <end position="438"/>
    </location>
</feature>
<proteinExistence type="predicted"/>
<dbReference type="InterPro" id="IPR011330">
    <property type="entry name" value="Glyco_hydro/deAcase_b/a-brl"/>
</dbReference>
<dbReference type="GO" id="GO:0030246">
    <property type="term" value="F:carbohydrate binding"/>
    <property type="evidence" value="ECO:0007669"/>
    <property type="project" value="InterPro"/>
</dbReference>
<dbReference type="Gene3D" id="2.10.10.20">
    <property type="entry name" value="Carbohydrate-binding module superfamily 5/12"/>
    <property type="match status" value="1"/>
</dbReference>
<dbReference type="PANTHER" id="PTHR45985">
    <property type="match status" value="1"/>
</dbReference>
<evidence type="ECO:0000259" key="3">
    <source>
        <dbReference type="SMART" id="SM00495"/>
    </source>
</evidence>
<accession>A0A368LJH1</accession>
<dbReference type="Pfam" id="PF01522">
    <property type="entry name" value="Polysacc_deac_1"/>
    <property type="match status" value="1"/>
</dbReference>
<gene>
    <name evidence="4" type="ORF">CIK83_15365</name>
</gene>
<dbReference type="InterPro" id="IPR036573">
    <property type="entry name" value="CBM_sf_5/12"/>
</dbReference>
<dbReference type="GO" id="GO:0005576">
    <property type="term" value="C:extracellular region"/>
    <property type="evidence" value="ECO:0007669"/>
    <property type="project" value="InterPro"/>
</dbReference>
<dbReference type="InterPro" id="IPR052740">
    <property type="entry name" value="CE4"/>
</dbReference>
<dbReference type="GO" id="GO:0016810">
    <property type="term" value="F:hydrolase activity, acting on carbon-nitrogen (but not peptide) bonds"/>
    <property type="evidence" value="ECO:0007669"/>
    <property type="project" value="InterPro"/>
</dbReference>
<sequence length="443" mass="49777">MMMLKHSIIFSLSLAVISINAYAANVAPSQLPPASIAIENAPQFIAIAFDDNTLVDGQNWVLNQWGKRSNPQGNGHSGTFDGQSIHTTFFNTCEAILINNEQSTNTGHVKETWYQANLLGHEMGNHTLNHWHGLDFTEAQWQEQVDACQSAMNKPFEQIDPEFPSNDDGINAKAVGFRSPYLEYNDALLAYLNQAGFKYDASIAEGYDATHHAGNQYWPYTLDNGSPGADIVASWGIKPPVTQHAGLWEVPVYAFTVPDDATAKQYGIHYSLRSKILEKMSWFDTQSGKIESGDYNLFYMAGLSGPDVLAILKYNLDKRLAGNKAPMTFLAHSTHYDEQMDQWAPTSSSAAERRQALEAFLDYALSKPDVRIVSHLELVNWMENPQALPAKCRAVIWKKDTAYMNNETVQYQGFEWKAKWWSYNEIPQENNGGAWQALEECRE</sequence>
<dbReference type="Proteomes" id="UP000252479">
    <property type="component" value="Unassembled WGS sequence"/>
</dbReference>
<name>A0A368LJH1_9VIBR</name>